<protein>
    <submittedName>
        <fullName evidence="3">Uncharacterized protein</fullName>
    </submittedName>
</protein>
<dbReference type="GeneID" id="54323591"/>
<keyword evidence="2" id="KW-0732">Signal</keyword>
<dbReference type="OrthoDB" id="4344543at2759"/>
<evidence type="ECO:0000313" key="4">
    <source>
        <dbReference type="Proteomes" id="UP000324241"/>
    </source>
</evidence>
<reference evidence="3 4" key="1">
    <citation type="submission" date="2019-08" db="EMBL/GenBank/DDBJ databases">
        <title>The genome sequence of a newly discovered highly antifungal drug resistant Aspergillus species, Aspergillus tanneri NIH 1004.</title>
        <authorList>
            <person name="Mounaud S."/>
            <person name="Singh I."/>
            <person name="Joardar V."/>
            <person name="Pakala S."/>
            <person name="Pakala S."/>
            <person name="Venepally P."/>
            <person name="Chung J.K."/>
            <person name="Losada L."/>
            <person name="Nierman W.C."/>
        </authorList>
    </citation>
    <scope>NUCLEOTIDE SEQUENCE [LARGE SCALE GENOMIC DNA]</scope>
    <source>
        <strain evidence="3 4">NIH1004</strain>
    </source>
</reference>
<evidence type="ECO:0000313" key="3">
    <source>
        <dbReference type="EMBL" id="KAA8651989.1"/>
    </source>
</evidence>
<evidence type="ECO:0000256" key="1">
    <source>
        <dbReference type="SAM" id="MobiDB-lite"/>
    </source>
</evidence>
<evidence type="ECO:0000256" key="2">
    <source>
        <dbReference type="SAM" id="SignalP"/>
    </source>
</evidence>
<feature type="compositionally biased region" description="Polar residues" evidence="1">
    <location>
        <begin position="248"/>
        <end position="270"/>
    </location>
</feature>
<gene>
    <name evidence="3" type="ORF">ATNIH1004_000889</name>
</gene>
<dbReference type="RefSeq" id="XP_033431350.1">
    <property type="nucleotide sequence ID" value="XM_033565593.1"/>
</dbReference>
<sequence>MRRSGIHKSGAIPFLVLLVFSLLSFVPSLAKEWDWDLYSLHVGYIGYQRREVWQVPHVKDDSIGLWSRLRRTDAQCQSWMIDGSSQKPRPRRAVLDTPSRSSFETASVYTDWIPYVGGSPNFTRGTRALKAFIKQLGSLKDPRNSTGSASFATCPSNRMPSFLNTSLFPMYTGSEKHLPRLWQQVCQSGNDYLHIITQYALREKITRFSQSASHNSTAFHSLLPNQPSPEAVSPDLLANDSSVGPSASLLTRSPNSAVTTAGQSKNTGFGQHSEHTRGSCMAIVIALVAGVMWF</sequence>
<organism evidence="3 4">
    <name type="scientific">Aspergillus tanneri</name>
    <dbReference type="NCBI Taxonomy" id="1220188"/>
    <lineage>
        <taxon>Eukaryota</taxon>
        <taxon>Fungi</taxon>
        <taxon>Dikarya</taxon>
        <taxon>Ascomycota</taxon>
        <taxon>Pezizomycotina</taxon>
        <taxon>Eurotiomycetes</taxon>
        <taxon>Eurotiomycetidae</taxon>
        <taxon>Eurotiales</taxon>
        <taxon>Aspergillaceae</taxon>
        <taxon>Aspergillus</taxon>
        <taxon>Aspergillus subgen. Circumdati</taxon>
    </lineage>
</organism>
<dbReference type="Proteomes" id="UP000324241">
    <property type="component" value="Unassembled WGS sequence"/>
</dbReference>
<feature type="region of interest" description="Disordered" evidence="1">
    <location>
        <begin position="248"/>
        <end position="274"/>
    </location>
</feature>
<feature type="chain" id="PRO_5024408864" evidence="2">
    <location>
        <begin position="31"/>
        <end position="294"/>
    </location>
</feature>
<accession>A0A5M9N4P3</accession>
<proteinExistence type="predicted"/>
<dbReference type="AlphaFoldDB" id="A0A5M9N4P3"/>
<name>A0A5M9N4P3_9EURO</name>
<comment type="caution">
    <text evidence="3">The sequence shown here is derived from an EMBL/GenBank/DDBJ whole genome shotgun (WGS) entry which is preliminary data.</text>
</comment>
<dbReference type="EMBL" id="QUQM01000002">
    <property type="protein sequence ID" value="KAA8651989.1"/>
    <property type="molecule type" value="Genomic_DNA"/>
</dbReference>
<feature type="signal peptide" evidence="2">
    <location>
        <begin position="1"/>
        <end position="30"/>
    </location>
</feature>